<dbReference type="AlphaFoldDB" id="A0A0B1TF31"/>
<evidence type="ECO:0000256" key="1">
    <source>
        <dbReference type="ARBA" id="ARBA00004141"/>
    </source>
</evidence>
<keyword evidence="3 5" id="KW-1133">Transmembrane helix</keyword>
<evidence type="ECO:0000256" key="2">
    <source>
        <dbReference type="ARBA" id="ARBA00022692"/>
    </source>
</evidence>
<proteinExistence type="predicted"/>
<dbReference type="OrthoDB" id="1684102at2759"/>
<dbReference type="PANTHER" id="PTHR22950:SF193">
    <property type="entry name" value="AMINO ACID TRANSPORTER TRANSMEMBRANE DOMAIN-CONTAINING PROTEIN"/>
    <property type="match status" value="1"/>
</dbReference>
<feature type="transmembrane region" description="Helical" evidence="5">
    <location>
        <begin position="63"/>
        <end position="82"/>
    </location>
</feature>
<dbReference type="GO" id="GO:0015179">
    <property type="term" value="F:L-amino acid transmembrane transporter activity"/>
    <property type="evidence" value="ECO:0007669"/>
    <property type="project" value="TreeGrafter"/>
</dbReference>
<evidence type="ECO:0000313" key="7">
    <source>
        <dbReference type="EMBL" id="KHJ94696.1"/>
    </source>
</evidence>
<evidence type="ECO:0000256" key="3">
    <source>
        <dbReference type="ARBA" id="ARBA00022989"/>
    </source>
</evidence>
<keyword evidence="2 5" id="KW-0812">Transmembrane</keyword>
<evidence type="ECO:0000256" key="4">
    <source>
        <dbReference type="ARBA" id="ARBA00023136"/>
    </source>
</evidence>
<dbReference type="GO" id="GO:0005774">
    <property type="term" value="C:vacuolar membrane"/>
    <property type="evidence" value="ECO:0007669"/>
    <property type="project" value="TreeGrafter"/>
</dbReference>
<evidence type="ECO:0000256" key="5">
    <source>
        <dbReference type="SAM" id="Phobius"/>
    </source>
</evidence>
<dbReference type="InterPro" id="IPR013057">
    <property type="entry name" value="AA_transpt_TM"/>
</dbReference>
<feature type="domain" description="Amino acid transporter transmembrane" evidence="6">
    <location>
        <begin position="22"/>
        <end position="214"/>
    </location>
</feature>
<feature type="transmembrane region" description="Helical" evidence="5">
    <location>
        <begin position="228"/>
        <end position="249"/>
    </location>
</feature>
<dbReference type="Proteomes" id="UP000053660">
    <property type="component" value="Unassembled WGS sequence"/>
</dbReference>
<keyword evidence="4 5" id="KW-0472">Membrane</keyword>
<dbReference type="Pfam" id="PF01490">
    <property type="entry name" value="Aa_trans"/>
    <property type="match status" value="1"/>
</dbReference>
<feature type="transmembrane region" description="Helical" evidence="5">
    <location>
        <begin position="269"/>
        <end position="290"/>
    </location>
</feature>
<evidence type="ECO:0000259" key="6">
    <source>
        <dbReference type="Pfam" id="PF01490"/>
    </source>
</evidence>
<dbReference type="EMBL" id="KN550230">
    <property type="protein sequence ID" value="KHJ94696.1"/>
    <property type="molecule type" value="Genomic_DNA"/>
</dbReference>
<evidence type="ECO:0000313" key="8">
    <source>
        <dbReference type="Proteomes" id="UP000053660"/>
    </source>
</evidence>
<feature type="transmembrane region" description="Helical" evidence="5">
    <location>
        <begin position="136"/>
        <end position="162"/>
    </location>
</feature>
<accession>A0A0B1TF31</accession>
<comment type="subcellular location">
    <subcellularLocation>
        <location evidence="1">Membrane</location>
        <topology evidence="1">Multi-pass membrane protein</topology>
    </subcellularLocation>
</comment>
<dbReference type="PANTHER" id="PTHR22950">
    <property type="entry name" value="AMINO ACID TRANSPORTER"/>
    <property type="match status" value="1"/>
</dbReference>
<keyword evidence="8" id="KW-1185">Reference proteome</keyword>
<name>A0A0B1TF31_OESDE</name>
<feature type="transmembrane region" description="Helical" evidence="5">
    <location>
        <begin position="94"/>
        <end position="116"/>
    </location>
</feature>
<reference evidence="7 8" key="1">
    <citation type="submission" date="2014-03" db="EMBL/GenBank/DDBJ databases">
        <title>Draft genome of the hookworm Oesophagostomum dentatum.</title>
        <authorList>
            <person name="Mitreva M."/>
        </authorList>
    </citation>
    <scope>NUCLEOTIDE SEQUENCE [LARGE SCALE GENOMIC DNA]</scope>
    <source>
        <strain evidence="7 8">OD-Hann</strain>
    </source>
</reference>
<protein>
    <submittedName>
        <fullName evidence="7">Transmembrane amino acid transporter protein</fullName>
    </submittedName>
</protein>
<organism evidence="7 8">
    <name type="scientific">Oesophagostomum dentatum</name>
    <name type="common">Nodular worm</name>
    <dbReference type="NCBI Taxonomy" id="61180"/>
    <lineage>
        <taxon>Eukaryota</taxon>
        <taxon>Metazoa</taxon>
        <taxon>Ecdysozoa</taxon>
        <taxon>Nematoda</taxon>
        <taxon>Chromadorea</taxon>
        <taxon>Rhabditida</taxon>
        <taxon>Rhabditina</taxon>
        <taxon>Rhabditomorpha</taxon>
        <taxon>Strongyloidea</taxon>
        <taxon>Strongylidae</taxon>
        <taxon>Oesophagostomum</taxon>
    </lineage>
</organism>
<sequence length="305" mass="33344">MTHRRKPKKSATAKLWIASNIAIKDHVVEFCSLSRYGLTKIHIMLVYFIPQLCLNFIGNIRIITFLSLCGNVIIFACVGLVGKELLLHKKLLHSALPAVTNLEGVTMAAGGLIYAFEGQAMVLALENRLKHASDMLGLNGVLCTSMNFVTLLYAFLGFYGYLTYGESVAGSLTLNLPNTNITVALKILLVLKIFLGSALQLYVIVAILNPVLSSTTLGAFDWKDITVALKTLLVLKIFLGSALQLYVIVAGLNPVFSSTTLGAFNWKEYALRAVLMTFSLTIALFVPNLYDVIPLASVHELRICS</sequence>
<gene>
    <name evidence="7" type="ORF">OESDEN_05369</name>
</gene>